<evidence type="ECO:0000313" key="2">
    <source>
        <dbReference type="EMBL" id="GEU38942.1"/>
    </source>
</evidence>
<evidence type="ECO:0000256" key="1">
    <source>
        <dbReference type="SAM" id="MobiDB-lite"/>
    </source>
</evidence>
<keyword evidence="2" id="KW-0548">Nucleotidyltransferase</keyword>
<sequence>MDAIVTEDHTHRRSVMTNPWEDLKNKKPTMPTEDIEETDIEETTTIEVPEIGVTSGKTYDPPVNQYAKTIIIHDDSEDEAGEAEKEVEPSSSKQGRPFLHTADAIIRVKYKELNLGVMDDTITFLIDKAMQYSHSNDDTCFRMDVIDEVTEEELDALLNDSKPFLNTSKKINETSLDKEFKEFVAVDVEETPKQKEEIKNNFEELTLEENLRIKTSI</sequence>
<name>A0A6L2JQP0_TANCI</name>
<organism evidence="2">
    <name type="scientific">Tanacetum cinerariifolium</name>
    <name type="common">Dalmatian daisy</name>
    <name type="synonym">Chrysanthemum cinerariifolium</name>
    <dbReference type="NCBI Taxonomy" id="118510"/>
    <lineage>
        <taxon>Eukaryota</taxon>
        <taxon>Viridiplantae</taxon>
        <taxon>Streptophyta</taxon>
        <taxon>Embryophyta</taxon>
        <taxon>Tracheophyta</taxon>
        <taxon>Spermatophyta</taxon>
        <taxon>Magnoliopsida</taxon>
        <taxon>eudicotyledons</taxon>
        <taxon>Gunneridae</taxon>
        <taxon>Pentapetalae</taxon>
        <taxon>asterids</taxon>
        <taxon>campanulids</taxon>
        <taxon>Asterales</taxon>
        <taxon>Asteraceae</taxon>
        <taxon>Asteroideae</taxon>
        <taxon>Anthemideae</taxon>
        <taxon>Anthemidinae</taxon>
        <taxon>Tanacetum</taxon>
    </lineage>
</organism>
<feature type="compositionally biased region" description="Basic and acidic residues" evidence="1">
    <location>
        <begin position="1"/>
        <end position="10"/>
    </location>
</feature>
<gene>
    <name evidence="2" type="ORF">Tci_010920</name>
</gene>
<dbReference type="AlphaFoldDB" id="A0A6L2JQP0"/>
<keyword evidence="2" id="KW-0695">RNA-directed DNA polymerase</keyword>
<keyword evidence="2" id="KW-0808">Transferase</keyword>
<feature type="region of interest" description="Disordered" evidence="1">
    <location>
        <begin position="77"/>
        <end position="96"/>
    </location>
</feature>
<proteinExistence type="predicted"/>
<feature type="region of interest" description="Disordered" evidence="1">
    <location>
        <begin position="1"/>
        <end position="46"/>
    </location>
</feature>
<comment type="caution">
    <text evidence="2">The sequence shown here is derived from an EMBL/GenBank/DDBJ whole genome shotgun (WGS) entry which is preliminary data.</text>
</comment>
<reference evidence="2" key="1">
    <citation type="journal article" date="2019" name="Sci. Rep.">
        <title>Draft genome of Tanacetum cinerariifolium, the natural source of mosquito coil.</title>
        <authorList>
            <person name="Yamashiro T."/>
            <person name="Shiraishi A."/>
            <person name="Satake H."/>
            <person name="Nakayama K."/>
        </authorList>
    </citation>
    <scope>NUCLEOTIDE SEQUENCE</scope>
</reference>
<dbReference type="EMBL" id="BKCJ010001113">
    <property type="protein sequence ID" value="GEU38942.1"/>
    <property type="molecule type" value="Genomic_DNA"/>
</dbReference>
<feature type="compositionally biased region" description="Acidic residues" evidence="1">
    <location>
        <begin position="33"/>
        <end position="44"/>
    </location>
</feature>
<dbReference type="GO" id="GO:0003964">
    <property type="term" value="F:RNA-directed DNA polymerase activity"/>
    <property type="evidence" value="ECO:0007669"/>
    <property type="project" value="UniProtKB-KW"/>
</dbReference>
<accession>A0A6L2JQP0</accession>
<protein>
    <submittedName>
        <fullName evidence="2">Reverse transcriptase domain-containing protein</fullName>
    </submittedName>
</protein>